<reference evidence="1" key="1">
    <citation type="submission" date="2022-07" db="EMBL/GenBank/DDBJ databases">
        <authorList>
            <person name="Macas J."/>
            <person name="Novak P."/>
            <person name="Neumann P."/>
        </authorList>
    </citation>
    <scope>NUCLEOTIDE SEQUENCE</scope>
</reference>
<dbReference type="Proteomes" id="UP001152523">
    <property type="component" value="Unassembled WGS sequence"/>
</dbReference>
<comment type="caution">
    <text evidence="1">The sequence shown here is derived from an EMBL/GenBank/DDBJ whole genome shotgun (WGS) entry which is preliminary data.</text>
</comment>
<evidence type="ECO:0000313" key="2">
    <source>
        <dbReference type="Proteomes" id="UP001152523"/>
    </source>
</evidence>
<sequence length="14" mass="1642">MVMAFAEHLMHDLP</sequence>
<gene>
    <name evidence="1" type="ORF">CEPIT_LOCUS34535</name>
</gene>
<feature type="non-terminal residue" evidence="1">
    <location>
        <position position="14"/>
    </location>
</feature>
<evidence type="ECO:0000313" key="1">
    <source>
        <dbReference type="EMBL" id="CAH9135470.1"/>
    </source>
</evidence>
<proteinExistence type="predicted"/>
<organism evidence="1 2">
    <name type="scientific">Cuscuta epithymum</name>
    <dbReference type="NCBI Taxonomy" id="186058"/>
    <lineage>
        <taxon>Eukaryota</taxon>
        <taxon>Viridiplantae</taxon>
        <taxon>Streptophyta</taxon>
        <taxon>Embryophyta</taxon>
        <taxon>Tracheophyta</taxon>
        <taxon>Spermatophyta</taxon>
        <taxon>Magnoliopsida</taxon>
        <taxon>eudicotyledons</taxon>
        <taxon>Gunneridae</taxon>
        <taxon>Pentapetalae</taxon>
        <taxon>asterids</taxon>
        <taxon>lamiids</taxon>
        <taxon>Solanales</taxon>
        <taxon>Convolvulaceae</taxon>
        <taxon>Cuscuteae</taxon>
        <taxon>Cuscuta</taxon>
        <taxon>Cuscuta subgen. Cuscuta</taxon>
    </lineage>
</organism>
<keyword evidence="2" id="KW-1185">Reference proteome</keyword>
<name>A0AAV0FIR2_9ASTE</name>
<accession>A0AAV0FIR2</accession>
<protein>
    <submittedName>
        <fullName evidence="1">Uncharacterized protein</fullName>
    </submittedName>
</protein>
<dbReference type="EMBL" id="CAMAPF010000988">
    <property type="protein sequence ID" value="CAH9135470.1"/>
    <property type="molecule type" value="Genomic_DNA"/>
</dbReference>